<dbReference type="InterPro" id="IPR035979">
    <property type="entry name" value="RBD_domain_sf"/>
</dbReference>
<feature type="domain" description="RRM" evidence="4">
    <location>
        <begin position="578"/>
        <end position="633"/>
    </location>
</feature>
<evidence type="ECO:0000256" key="2">
    <source>
        <dbReference type="PROSITE-ProRule" id="PRU00176"/>
    </source>
</evidence>
<feature type="domain" description="RRM" evidence="4">
    <location>
        <begin position="76"/>
        <end position="154"/>
    </location>
</feature>
<dbReference type="InterPro" id="IPR012677">
    <property type="entry name" value="Nucleotide-bd_a/b_plait_sf"/>
</dbReference>
<dbReference type="InterPro" id="IPR050374">
    <property type="entry name" value="RRT5_SRSF_SR"/>
</dbReference>
<reference evidence="5" key="2">
    <citation type="submission" date="2017-10" db="EMBL/GenBank/DDBJ databases">
        <title>Ladona fulva Genome sequencing and assembly.</title>
        <authorList>
            <person name="Murali S."/>
            <person name="Richards S."/>
            <person name="Bandaranaike D."/>
            <person name="Bellair M."/>
            <person name="Blankenburg K."/>
            <person name="Chao H."/>
            <person name="Dinh H."/>
            <person name="Doddapaneni H."/>
            <person name="Dugan-Rocha S."/>
            <person name="Elkadiri S."/>
            <person name="Gnanaolivu R."/>
            <person name="Hernandez B."/>
            <person name="Skinner E."/>
            <person name="Javaid M."/>
            <person name="Lee S."/>
            <person name="Li M."/>
            <person name="Ming W."/>
            <person name="Munidasa M."/>
            <person name="Muniz J."/>
            <person name="Nguyen L."/>
            <person name="Hughes D."/>
            <person name="Osuji N."/>
            <person name="Pu L.-L."/>
            <person name="Puazo M."/>
            <person name="Qu C."/>
            <person name="Quiroz J."/>
            <person name="Raj R."/>
            <person name="Weissenberger G."/>
            <person name="Xin Y."/>
            <person name="Zou X."/>
            <person name="Han Y."/>
            <person name="Worley K."/>
            <person name="Muzny D."/>
            <person name="Gibbs R."/>
        </authorList>
    </citation>
    <scope>NUCLEOTIDE SEQUENCE</scope>
    <source>
        <strain evidence="5">Sampled in the wild</strain>
    </source>
</reference>
<protein>
    <recommendedName>
        <fullName evidence="4">RRM domain-containing protein</fullName>
    </recommendedName>
</protein>
<dbReference type="EMBL" id="KZ308307">
    <property type="protein sequence ID" value="KAG8226989.1"/>
    <property type="molecule type" value="Genomic_DNA"/>
</dbReference>
<feature type="compositionally biased region" description="Gly residues" evidence="3">
    <location>
        <begin position="167"/>
        <end position="187"/>
    </location>
</feature>
<dbReference type="SUPFAM" id="SSF54928">
    <property type="entry name" value="RNA-binding domain, RBD"/>
    <property type="match status" value="2"/>
</dbReference>
<dbReference type="CDD" id="cd12386">
    <property type="entry name" value="RRM2_hnRNPM_like"/>
    <property type="match status" value="1"/>
</dbReference>
<evidence type="ECO:0000256" key="1">
    <source>
        <dbReference type="ARBA" id="ARBA00022884"/>
    </source>
</evidence>
<name>A0A8K0K2A4_LADFU</name>
<gene>
    <name evidence="5" type="ORF">J437_LFUL000294</name>
</gene>
<dbReference type="FunFam" id="3.30.70.330:FF:000531">
    <property type="entry name" value="Myelin expression factor 2"/>
    <property type="match status" value="1"/>
</dbReference>
<keyword evidence="1 2" id="KW-0694">RNA-binding</keyword>
<evidence type="ECO:0000313" key="5">
    <source>
        <dbReference type="EMBL" id="KAG8226989.1"/>
    </source>
</evidence>
<organism evidence="5 6">
    <name type="scientific">Ladona fulva</name>
    <name type="common">Scarce chaser dragonfly</name>
    <name type="synonym">Libellula fulva</name>
    <dbReference type="NCBI Taxonomy" id="123851"/>
    <lineage>
        <taxon>Eukaryota</taxon>
        <taxon>Metazoa</taxon>
        <taxon>Ecdysozoa</taxon>
        <taxon>Arthropoda</taxon>
        <taxon>Hexapoda</taxon>
        <taxon>Insecta</taxon>
        <taxon>Pterygota</taxon>
        <taxon>Palaeoptera</taxon>
        <taxon>Odonata</taxon>
        <taxon>Epiprocta</taxon>
        <taxon>Anisoptera</taxon>
        <taxon>Libelluloidea</taxon>
        <taxon>Libellulidae</taxon>
        <taxon>Ladona</taxon>
    </lineage>
</organism>
<evidence type="ECO:0000256" key="3">
    <source>
        <dbReference type="SAM" id="MobiDB-lite"/>
    </source>
</evidence>
<dbReference type="OrthoDB" id="610462at2759"/>
<dbReference type="AlphaFoldDB" id="A0A8K0K2A4"/>
<dbReference type="GO" id="GO:0005634">
    <property type="term" value="C:nucleus"/>
    <property type="evidence" value="ECO:0007669"/>
    <property type="project" value="TreeGrafter"/>
</dbReference>
<dbReference type="PROSITE" id="PS50102">
    <property type="entry name" value="RRM"/>
    <property type="match status" value="3"/>
</dbReference>
<proteinExistence type="predicted"/>
<feature type="compositionally biased region" description="Low complexity" evidence="3">
    <location>
        <begin position="53"/>
        <end position="62"/>
    </location>
</feature>
<dbReference type="Proteomes" id="UP000792457">
    <property type="component" value="Unassembled WGS sequence"/>
</dbReference>
<comment type="caution">
    <text evidence="5">The sequence shown here is derived from an EMBL/GenBank/DDBJ whole genome shotgun (WGS) entry which is preliminary data.</text>
</comment>
<feature type="compositionally biased region" description="Basic and acidic residues" evidence="3">
    <location>
        <begin position="63"/>
        <end position="73"/>
    </location>
</feature>
<feature type="region of interest" description="Disordered" evidence="3">
    <location>
        <begin position="159"/>
        <end position="213"/>
    </location>
</feature>
<feature type="domain" description="RRM" evidence="4">
    <location>
        <begin position="241"/>
        <end position="318"/>
    </location>
</feature>
<sequence>MKGRNLVASMSEENDIKPPRAERSPIKSDRNEDDRGDRGRERDRARRGERQSRFQPRSSSGGRSRDRGGRRAPADRRIYVSNIPYEFRWQELKDLFRTEVGEVAYVELFSDDVDKPRGCGIVEFESPDSVKKAVEKMHRFELKGRKLVVKEDFDIERDKYGRPLKGGSSGGGGGGGGGGNAGMGGGSNRPRDEPRSSWQAPAPAAGPIGTNSSAVPNKWGNTYGLSPQFLECLGINGPLVSRVFVANLDYKVDEKKLRDVFRLAGKVTNAELNRDKDGKSRGHGVVEFEHPVEAVQAISMLHNQMLYDRKMTVRMDRVNEKPEGLPSKLPEGLRGIGMGLGAGGNPLLDVSRNLPTGQQTNSVGAVAGAAAGLGAAVLPNVVSPSMGLNNTGRFSDSPPLPRRSALGYGGGAAALPVGLSVGVGNLGAIAGGAEMGGLSGGLAGGLGAGVAGGLGGGSGAYNSGIGGGAAGIGGGLGVGMSGGIGTGIAGGTNAGSYGSGGISSSGGGGSFMGGGGNSHYGSSIGGGYGSGGRDYNSSMGGLAGAYPGAVDREYHGPIYGDGPGRDIGGNNGNVRPLDTVVVKNLPPSVSWQMLRDQFRSVGDVKFAEIRNKDMGLIRFNSERDAQRAVSILL</sequence>
<dbReference type="PANTHER" id="PTHR23003:SF3">
    <property type="entry name" value="FI21236P1-RELATED"/>
    <property type="match status" value="1"/>
</dbReference>
<dbReference type="GO" id="GO:0003729">
    <property type="term" value="F:mRNA binding"/>
    <property type="evidence" value="ECO:0007669"/>
    <property type="project" value="TreeGrafter"/>
</dbReference>
<keyword evidence="6" id="KW-1185">Reference proteome</keyword>
<dbReference type="PANTHER" id="PTHR23003">
    <property type="entry name" value="RNA RECOGNITION MOTIF RRM DOMAIN CONTAINING PROTEIN"/>
    <property type="match status" value="1"/>
</dbReference>
<dbReference type="Gene3D" id="3.30.70.330">
    <property type="match status" value="3"/>
</dbReference>
<reference evidence="5" key="1">
    <citation type="submission" date="2013-04" db="EMBL/GenBank/DDBJ databases">
        <authorList>
            <person name="Qu J."/>
            <person name="Murali S.C."/>
            <person name="Bandaranaike D."/>
            <person name="Bellair M."/>
            <person name="Blankenburg K."/>
            <person name="Chao H."/>
            <person name="Dinh H."/>
            <person name="Doddapaneni H."/>
            <person name="Downs B."/>
            <person name="Dugan-Rocha S."/>
            <person name="Elkadiri S."/>
            <person name="Gnanaolivu R.D."/>
            <person name="Hernandez B."/>
            <person name="Javaid M."/>
            <person name="Jayaseelan J.C."/>
            <person name="Lee S."/>
            <person name="Li M."/>
            <person name="Ming W."/>
            <person name="Munidasa M."/>
            <person name="Muniz J."/>
            <person name="Nguyen L."/>
            <person name="Ongeri F."/>
            <person name="Osuji N."/>
            <person name="Pu L.-L."/>
            <person name="Puazo M."/>
            <person name="Qu C."/>
            <person name="Quiroz J."/>
            <person name="Raj R."/>
            <person name="Weissenberger G."/>
            <person name="Xin Y."/>
            <person name="Zou X."/>
            <person name="Han Y."/>
            <person name="Richards S."/>
            <person name="Worley K."/>
            <person name="Muzny D."/>
            <person name="Gibbs R."/>
        </authorList>
    </citation>
    <scope>NUCLEOTIDE SEQUENCE</scope>
    <source>
        <strain evidence="5">Sampled in the wild</strain>
    </source>
</reference>
<dbReference type="SMART" id="SM00360">
    <property type="entry name" value="RRM"/>
    <property type="match status" value="3"/>
</dbReference>
<feature type="compositionally biased region" description="Basic and acidic residues" evidence="3">
    <location>
        <begin position="14"/>
        <end position="52"/>
    </location>
</feature>
<feature type="region of interest" description="Disordered" evidence="3">
    <location>
        <begin position="1"/>
        <end position="73"/>
    </location>
</feature>
<dbReference type="Pfam" id="PF00076">
    <property type="entry name" value="RRM_1"/>
    <property type="match status" value="3"/>
</dbReference>
<evidence type="ECO:0000313" key="6">
    <source>
        <dbReference type="Proteomes" id="UP000792457"/>
    </source>
</evidence>
<accession>A0A8K0K2A4</accession>
<evidence type="ECO:0000259" key="4">
    <source>
        <dbReference type="PROSITE" id="PS50102"/>
    </source>
</evidence>
<dbReference type="InterPro" id="IPR000504">
    <property type="entry name" value="RRM_dom"/>
</dbReference>
<dbReference type="GO" id="GO:0005737">
    <property type="term" value="C:cytoplasm"/>
    <property type="evidence" value="ECO:0007669"/>
    <property type="project" value="TreeGrafter"/>
</dbReference>